<dbReference type="EMBL" id="NCWY01000120">
    <property type="protein sequence ID" value="PAK91478.1"/>
    <property type="molecule type" value="Genomic_DNA"/>
</dbReference>
<accession>A0A269Z124</accession>
<dbReference type="GO" id="GO:0071949">
    <property type="term" value="F:FAD binding"/>
    <property type="evidence" value="ECO:0007669"/>
    <property type="project" value="InterPro"/>
</dbReference>
<evidence type="ECO:0000256" key="3">
    <source>
        <dbReference type="ARBA" id="ARBA00023002"/>
    </source>
</evidence>
<evidence type="ECO:0000256" key="2">
    <source>
        <dbReference type="ARBA" id="ARBA00022827"/>
    </source>
</evidence>
<feature type="domain" description="FAD-binding" evidence="5">
    <location>
        <begin position="42"/>
        <end position="79"/>
    </location>
</feature>
<name>A0A269Z124_9MICO</name>
<evidence type="ECO:0000259" key="5">
    <source>
        <dbReference type="Pfam" id="PF01494"/>
    </source>
</evidence>
<dbReference type="Pfam" id="PF01494">
    <property type="entry name" value="FAD_binding_3"/>
    <property type="match status" value="1"/>
</dbReference>
<keyword evidence="4" id="KW-0503">Monooxygenase</keyword>
<dbReference type="RefSeq" id="WP_176472536.1">
    <property type="nucleotide sequence ID" value="NZ_NCWY01000120.1"/>
</dbReference>
<dbReference type="AlphaFoldDB" id="A0A269Z124"/>
<keyword evidence="2" id="KW-0274">FAD</keyword>
<proteinExistence type="predicted"/>
<feature type="non-terminal residue" evidence="6">
    <location>
        <position position="1"/>
    </location>
</feature>
<dbReference type="PANTHER" id="PTHR46972">
    <property type="entry name" value="MONOOXYGENASE ASQM-RELATED"/>
    <property type="match status" value="1"/>
</dbReference>
<dbReference type="Gene3D" id="3.50.50.60">
    <property type="entry name" value="FAD/NAD(P)-binding domain"/>
    <property type="match status" value="1"/>
</dbReference>
<organism evidence="6 7">
    <name type="scientific">Brevibacterium casei</name>
    <dbReference type="NCBI Taxonomy" id="33889"/>
    <lineage>
        <taxon>Bacteria</taxon>
        <taxon>Bacillati</taxon>
        <taxon>Actinomycetota</taxon>
        <taxon>Actinomycetes</taxon>
        <taxon>Micrococcales</taxon>
        <taxon>Brevibacteriaceae</taxon>
        <taxon>Brevibacterium</taxon>
    </lineage>
</organism>
<evidence type="ECO:0000313" key="7">
    <source>
        <dbReference type="Proteomes" id="UP000216867"/>
    </source>
</evidence>
<evidence type="ECO:0000256" key="1">
    <source>
        <dbReference type="ARBA" id="ARBA00022630"/>
    </source>
</evidence>
<keyword evidence="3" id="KW-0560">Oxidoreductase</keyword>
<feature type="non-terminal residue" evidence="6">
    <location>
        <position position="97"/>
    </location>
</feature>
<dbReference type="PANTHER" id="PTHR46972:SF1">
    <property type="entry name" value="FAD DEPENDENT OXIDOREDUCTASE DOMAIN-CONTAINING PROTEIN"/>
    <property type="match status" value="1"/>
</dbReference>
<keyword evidence="1" id="KW-0285">Flavoprotein</keyword>
<dbReference type="GO" id="GO:0004497">
    <property type="term" value="F:monooxygenase activity"/>
    <property type="evidence" value="ECO:0007669"/>
    <property type="project" value="UniProtKB-KW"/>
</dbReference>
<evidence type="ECO:0000313" key="6">
    <source>
        <dbReference type="EMBL" id="PAK91478.1"/>
    </source>
</evidence>
<dbReference type="SUPFAM" id="SSF51905">
    <property type="entry name" value="FAD/NAD(P)-binding domain"/>
    <property type="match status" value="1"/>
</dbReference>
<dbReference type="InterPro" id="IPR002938">
    <property type="entry name" value="FAD-bd"/>
</dbReference>
<dbReference type="Proteomes" id="UP000216867">
    <property type="component" value="Unassembled WGS sequence"/>
</dbReference>
<reference evidence="6 7" key="1">
    <citation type="submission" date="2017-04" db="EMBL/GenBank/DDBJ databases">
        <title>Kefir bacterial isolates.</title>
        <authorList>
            <person name="Kim Y."/>
            <person name="Blasche S."/>
            <person name="Patil K.R."/>
        </authorList>
    </citation>
    <scope>NUCLEOTIDE SEQUENCE [LARGE SCALE GENOMIC DNA]</scope>
    <source>
        <strain evidence="6 7">OG2</strain>
    </source>
</reference>
<gene>
    <name evidence="6" type="ORF">B8X04_17565</name>
</gene>
<dbReference type="InterPro" id="IPR036188">
    <property type="entry name" value="FAD/NAD-bd_sf"/>
</dbReference>
<evidence type="ECO:0000256" key="4">
    <source>
        <dbReference type="ARBA" id="ARBA00023033"/>
    </source>
</evidence>
<protein>
    <submittedName>
        <fullName evidence="6">FAD-dependent oxidoreductase</fullName>
    </submittedName>
</protein>
<comment type="caution">
    <text evidence="6">The sequence shown here is derived from an EMBL/GenBank/DDBJ whole genome shotgun (WGS) entry which is preliminary data.</text>
</comment>
<sequence>TNTIAAEFKGWSPEVTALITQADSSITPRKINALPDTHRWKRQSGITLIGDAAHLMAPSGEGANLAMFDGSELAQAIIEQPNDIETAFAQYEQALFP</sequence>